<dbReference type="InParanoid" id="A0A165IQJ1"/>
<name>A0A165IQJ1_EXIGL</name>
<reference evidence="2 3" key="1">
    <citation type="journal article" date="2016" name="Mol. Biol. Evol.">
        <title>Comparative Genomics of Early-Diverging Mushroom-Forming Fungi Provides Insights into the Origins of Lignocellulose Decay Capabilities.</title>
        <authorList>
            <person name="Nagy L.G."/>
            <person name="Riley R."/>
            <person name="Tritt A."/>
            <person name="Adam C."/>
            <person name="Daum C."/>
            <person name="Floudas D."/>
            <person name="Sun H."/>
            <person name="Yadav J.S."/>
            <person name="Pangilinan J."/>
            <person name="Larsson K.H."/>
            <person name="Matsuura K."/>
            <person name="Barry K."/>
            <person name="Labutti K."/>
            <person name="Kuo R."/>
            <person name="Ohm R.A."/>
            <person name="Bhattacharya S.S."/>
            <person name="Shirouzu T."/>
            <person name="Yoshinaga Y."/>
            <person name="Martin F.M."/>
            <person name="Grigoriev I.V."/>
            <person name="Hibbett D.S."/>
        </authorList>
    </citation>
    <scope>NUCLEOTIDE SEQUENCE [LARGE SCALE GENOMIC DNA]</scope>
    <source>
        <strain evidence="2 3">HHB12029</strain>
    </source>
</reference>
<evidence type="ECO:0000313" key="2">
    <source>
        <dbReference type="EMBL" id="KZV93733.1"/>
    </source>
</evidence>
<evidence type="ECO:0000313" key="3">
    <source>
        <dbReference type="Proteomes" id="UP000077266"/>
    </source>
</evidence>
<accession>A0A165IQJ1</accession>
<gene>
    <name evidence="2" type="ORF">EXIGLDRAFT_691374</name>
</gene>
<proteinExistence type="predicted"/>
<dbReference type="Proteomes" id="UP000077266">
    <property type="component" value="Unassembled WGS sequence"/>
</dbReference>
<evidence type="ECO:0000256" key="1">
    <source>
        <dbReference type="SAM" id="MobiDB-lite"/>
    </source>
</evidence>
<dbReference type="EMBL" id="KV425985">
    <property type="protein sequence ID" value="KZV93733.1"/>
    <property type="molecule type" value="Genomic_DNA"/>
</dbReference>
<protein>
    <submittedName>
        <fullName evidence="2">Uncharacterized protein</fullName>
    </submittedName>
</protein>
<dbReference type="AlphaFoldDB" id="A0A165IQJ1"/>
<feature type="compositionally biased region" description="Low complexity" evidence="1">
    <location>
        <begin position="723"/>
        <end position="736"/>
    </location>
</feature>
<organism evidence="2 3">
    <name type="scientific">Exidia glandulosa HHB12029</name>
    <dbReference type="NCBI Taxonomy" id="1314781"/>
    <lineage>
        <taxon>Eukaryota</taxon>
        <taxon>Fungi</taxon>
        <taxon>Dikarya</taxon>
        <taxon>Basidiomycota</taxon>
        <taxon>Agaricomycotina</taxon>
        <taxon>Agaricomycetes</taxon>
        <taxon>Auriculariales</taxon>
        <taxon>Exidiaceae</taxon>
        <taxon>Exidia</taxon>
    </lineage>
</organism>
<keyword evidence="3" id="KW-1185">Reference proteome</keyword>
<sequence length="1060" mass="121444">MAYTHRRLDVNVPHALVVDYTLLPTDHRWDKATSTCFYDERAKKHIASRYGFPTVPSLPPFEYPRARIDWRLGPHEPMQYPQMWDHSAPHLAWIEYSPSHTDLYSQPITGYAFQKTDWEPIHAHSEYGRVSTPVLSRLREAFYAIHKLVLPLFAEARTKHLLPKRTISECMALLSEFQTVAAAFKASALNVTRVQRGIAELRGFYRFRMDCRYHVQNGYFVSEVINHYVGVYTTDRHISSLLHRLGVPVFLVFDAIPKGVSIEVLSQPPTSWGLWVETRLLDAVHLPLDQHSSRSLTNIGKRVKQFNTDPQMQVGRAKVQVEMAEWVPDALPWLADICATVDTSEDRQRRLCAPDVEYPVPQSFFTQGSLYIMPPVHLFYKKNPKASEIVFTCWGSIDTFWTSRVSGDDPTLGNGLSAPTWRTFLDMKYKPRDIPANVTVATTEDSENATTTATSNEAGVDRTTSRWGHLGKATRVSKPAVSESESSLEHRASQLEDEAYRNLLIAAHESDDESDDDEPAMYNANELRIYYTRPAARAGERPLLSEEQRHTARPPNWDVTRLEYYVEEDSRRMTKASENRKGLVRFSNSWDRFDDYENKRRLFFMRSSRVASEFPEGGERRIAEGVLTWHRDREDHVGRASPSQYIWPFERPQAELRSHERALEQAPYLLTPDQAIADGIPVELIGKSMREIEREMINRALWTKETMWPSARKEIAVPMHPAPTATAARPEPVTATQREPDPIYGTHAPLPYGRTVSEFRFGAHVVTAEDLKKVEYRKFILWRIQEATFRFQLRRLDMYVLKAMGVWDDVAGDRAQLWRKCWARGSESFVPGGDVEPLLSRENPMDRFLGLTALSKIVHSWPRSESFRSMHEYLHRPQGLYEAQVPIVERDLWRLYAQTHFDYFGLTNASGKNATQPVYAACLPVHRAVAPPKMYTTFRPFFNFTKFTRLKDRAGRLFEFEIHANRSGGRAWACGMTAFLERADVAADGDVDGVRHVETVVNFEDSADEHMGSCQTTDAQRVGGRQSVEVAEEVDHVIQYIGQDDVYARAKGVDIEGHAV</sequence>
<feature type="region of interest" description="Disordered" evidence="1">
    <location>
        <begin position="723"/>
        <end position="743"/>
    </location>
</feature>
<feature type="region of interest" description="Disordered" evidence="1">
    <location>
        <begin position="472"/>
        <end position="492"/>
    </location>
</feature>